<protein>
    <recommendedName>
        <fullName evidence="4">Tyr recombinase domain-containing protein</fullName>
    </recommendedName>
</protein>
<sequence>MEPRRKTLKSASGATIAIANKTKIVNLSTKRRQEVYQRWCEFTDLNFIEPNVFHLTSFLASQYETKHWKISMVFAYQFSIFALFTTDQSHQIRNHPHFQDFQKGLRQGIVLPHKSYEYDLQPALNYIISLGDNKDMTIELLTAKLAWLLAMVGFLRPSDLERIDLTQCSISSDDILLLVIVAPKEKRCGIRITKTIAIHPHSDQLVCPVTTYKVYCSCVASTLVSVPHPVFPQVSLVPLLRYVNHHDQSLSSQRISKYINQIMKFVGRPPGAPLPKARALGATLAAQAGVSVENLVVQGNWSSRKMFEQFYRISVQTKENFTSSTLDTQPRSPTRMCNVQ</sequence>
<keyword evidence="1" id="KW-0233">DNA recombination</keyword>
<dbReference type="GO" id="GO:0015074">
    <property type="term" value="P:DNA integration"/>
    <property type="evidence" value="ECO:0007669"/>
    <property type="project" value="InterPro"/>
</dbReference>
<dbReference type="GO" id="GO:0003677">
    <property type="term" value="F:DNA binding"/>
    <property type="evidence" value="ECO:0007669"/>
    <property type="project" value="InterPro"/>
</dbReference>
<dbReference type="PANTHER" id="PTHR35617:SF3">
    <property type="entry name" value="CORE-BINDING (CB) DOMAIN-CONTAINING PROTEIN"/>
    <property type="match status" value="1"/>
</dbReference>
<reference evidence="2 3" key="1">
    <citation type="submission" date="2020-12" db="EMBL/GenBank/DDBJ databases">
        <title>Metabolic potential, ecology and presence of endohyphal bacteria is reflected in genomic diversity of Mucoromycotina.</title>
        <authorList>
            <person name="Muszewska A."/>
            <person name="Okrasinska A."/>
            <person name="Steczkiewicz K."/>
            <person name="Drgas O."/>
            <person name="Orlowska M."/>
            <person name="Perlinska-Lenart U."/>
            <person name="Aleksandrzak-Piekarczyk T."/>
            <person name="Szatraj K."/>
            <person name="Zielenkiewicz U."/>
            <person name="Pilsyk S."/>
            <person name="Malc E."/>
            <person name="Mieczkowski P."/>
            <person name="Kruszewska J.S."/>
            <person name="Biernat P."/>
            <person name="Pawlowska J."/>
        </authorList>
    </citation>
    <scope>NUCLEOTIDE SEQUENCE [LARGE SCALE GENOMIC DNA]</scope>
    <source>
        <strain evidence="2 3">CBS 142.35</strain>
    </source>
</reference>
<name>A0A8H7RIL2_9FUNG</name>
<dbReference type="OrthoDB" id="2438604at2759"/>
<dbReference type="SUPFAM" id="SSF56349">
    <property type="entry name" value="DNA breaking-rejoining enzymes"/>
    <property type="match status" value="1"/>
</dbReference>
<dbReference type="Gene3D" id="1.10.443.10">
    <property type="entry name" value="Intergrase catalytic core"/>
    <property type="match status" value="1"/>
</dbReference>
<evidence type="ECO:0000313" key="3">
    <source>
        <dbReference type="Proteomes" id="UP000646827"/>
    </source>
</evidence>
<dbReference type="Proteomes" id="UP000646827">
    <property type="component" value="Unassembled WGS sequence"/>
</dbReference>
<dbReference type="InterPro" id="IPR011010">
    <property type="entry name" value="DNA_brk_join_enz"/>
</dbReference>
<accession>A0A8H7RIL2</accession>
<evidence type="ECO:0008006" key="4">
    <source>
        <dbReference type="Google" id="ProtNLM"/>
    </source>
</evidence>
<dbReference type="AlphaFoldDB" id="A0A8H7RIL2"/>
<comment type="caution">
    <text evidence="2">The sequence shown here is derived from an EMBL/GenBank/DDBJ whole genome shotgun (WGS) entry which is preliminary data.</text>
</comment>
<dbReference type="InterPro" id="IPR013762">
    <property type="entry name" value="Integrase-like_cat_sf"/>
</dbReference>
<organism evidence="2 3">
    <name type="scientific">Circinella minor</name>
    <dbReference type="NCBI Taxonomy" id="1195481"/>
    <lineage>
        <taxon>Eukaryota</taxon>
        <taxon>Fungi</taxon>
        <taxon>Fungi incertae sedis</taxon>
        <taxon>Mucoromycota</taxon>
        <taxon>Mucoromycotina</taxon>
        <taxon>Mucoromycetes</taxon>
        <taxon>Mucorales</taxon>
        <taxon>Lichtheimiaceae</taxon>
        <taxon>Circinella</taxon>
    </lineage>
</organism>
<proteinExistence type="predicted"/>
<gene>
    <name evidence="2" type="ORF">INT45_000958</name>
</gene>
<dbReference type="EMBL" id="JAEPRB010000856">
    <property type="protein sequence ID" value="KAG2211080.1"/>
    <property type="molecule type" value="Genomic_DNA"/>
</dbReference>
<dbReference type="GO" id="GO:0006310">
    <property type="term" value="P:DNA recombination"/>
    <property type="evidence" value="ECO:0007669"/>
    <property type="project" value="UniProtKB-KW"/>
</dbReference>
<evidence type="ECO:0000313" key="2">
    <source>
        <dbReference type="EMBL" id="KAG2211080.1"/>
    </source>
</evidence>
<dbReference type="PANTHER" id="PTHR35617">
    <property type="entry name" value="PHAGE_INTEGRASE DOMAIN-CONTAINING PROTEIN"/>
    <property type="match status" value="1"/>
</dbReference>
<evidence type="ECO:0000256" key="1">
    <source>
        <dbReference type="ARBA" id="ARBA00023172"/>
    </source>
</evidence>
<keyword evidence="3" id="KW-1185">Reference proteome</keyword>